<dbReference type="InterPro" id="IPR012000">
    <property type="entry name" value="Thiamin_PyroP_enz_cen_dom"/>
</dbReference>
<dbReference type="GO" id="GO:0003984">
    <property type="term" value="F:acetolactate synthase activity"/>
    <property type="evidence" value="ECO:0007669"/>
    <property type="project" value="TreeGrafter"/>
</dbReference>
<protein>
    <submittedName>
        <fullName evidence="12">Sulfoacetaldehyde acetyltransferase</fullName>
    </submittedName>
</protein>
<dbReference type="GO" id="GO:0009099">
    <property type="term" value="P:L-valine biosynthetic process"/>
    <property type="evidence" value="ECO:0007669"/>
    <property type="project" value="TreeGrafter"/>
</dbReference>
<dbReference type="OrthoDB" id="16262at2759"/>
<evidence type="ECO:0000256" key="1">
    <source>
        <dbReference type="ARBA" id="ARBA00001946"/>
    </source>
</evidence>
<feature type="domain" description="Thiamine pyrophosphate enzyme N-terminal TPP-binding" evidence="9">
    <location>
        <begin position="1"/>
        <end position="109"/>
    </location>
</feature>
<evidence type="ECO:0000259" key="8">
    <source>
        <dbReference type="Pfam" id="PF02775"/>
    </source>
</evidence>
<dbReference type="GO" id="GO:0009097">
    <property type="term" value="P:isoleucine biosynthetic process"/>
    <property type="evidence" value="ECO:0007669"/>
    <property type="project" value="TreeGrafter"/>
</dbReference>
<dbReference type="GO" id="GO:0030976">
    <property type="term" value="F:thiamine pyrophosphate binding"/>
    <property type="evidence" value="ECO:0007669"/>
    <property type="project" value="InterPro"/>
</dbReference>
<dbReference type="PROSITE" id="PS00187">
    <property type="entry name" value="TPP_ENZYMES"/>
    <property type="match status" value="1"/>
</dbReference>
<evidence type="ECO:0000313" key="12">
    <source>
        <dbReference type="EMBL" id="CAL4758981.1"/>
    </source>
</evidence>
<comment type="cofactor">
    <cofactor evidence="2">
        <name>thiamine diphosphate</name>
        <dbReference type="ChEBI" id="CHEBI:58937"/>
    </cofactor>
</comment>
<feature type="domain" description="Thiamine pyrophosphate enzyme central" evidence="7">
    <location>
        <begin position="184"/>
        <end position="319"/>
    </location>
</feature>
<dbReference type="InterPro" id="IPR000399">
    <property type="entry name" value="TPP-bd_CS"/>
</dbReference>
<dbReference type="InterPro" id="IPR012001">
    <property type="entry name" value="Thiamin_PyroP_enz_TPP-bd_dom"/>
</dbReference>
<dbReference type="Gene3D" id="3.40.50.970">
    <property type="match status" value="2"/>
</dbReference>
<dbReference type="Proteomes" id="UP001152797">
    <property type="component" value="Unassembled WGS sequence"/>
</dbReference>
<dbReference type="Pfam" id="PF02776">
    <property type="entry name" value="TPP_enzyme_N"/>
    <property type="match status" value="1"/>
</dbReference>
<evidence type="ECO:0000259" key="7">
    <source>
        <dbReference type="Pfam" id="PF00205"/>
    </source>
</evidence>
<dbReference type="GO" id="GO:0000287">
    <property type="term" value="F:magnesium ion binding"/>
    <property type="evidence" value="ECO:0007669"/>
    <property type="project" value="InterPro"/>
</dbReference>
<evidence type="ECO:0000256" key="3">
    <source>
        <dbReference type="ARBA" id="ARBA00007812"/>
    </source>
</evidence>
<name>A0A9P1BED9_9DINO</name>
<evidence type="ECO:0000313" key="10">
    <source>
        <dbReference type="EMBL" id="CAI3971669.1"/>
    </source>
</evidence>
<dbReference type="SUPFAM" id="SSF52467">
    <property type="entry name" value="DHS-like NAD/FAD-binding domain"/>
    <property type="match status" value="1"/>
</dbReference>
<comment type="caution">
    <text evidence="10">The sequence shown here is derived from an EMBL/GenBank/DDBJ whole genome shotgun (WGS) entry which is preliminary data.</text>
</comment>
<reference evidence="11" key="2">
    <citation type="submission" date="2024-04" db="EMBL/GenBank/DDBJ databases">
        <authorList>
            <person name="Chen Y."/>
            <person name="Shah S."/>
            <person name="Dougan E. K."/>
            <person name="Thang M."/>
            <person name="Chan C."/>
        </authorList>
    </citation>
    <scope>NUCLEOTIDE SEQUENCE [LARGE SCALE GENOMIC DNA]</scope>
</reference>
<comment type="similarity">
    <text evidence="3 6">Belongs to the TPP enzyme family.</text>
</comment>
<dbReference type="PANTHER" id="PTHR18968">
    <property type="entry name" value="THIAMINE PYROPHOSPHATE ENZYMES"/>
    <property type="match status" value="1"/>
</dbReference>
<evidence type="ECO:0000256" key="4">
    <source>
        <dbReference type="ARBA" id="ARBA00022723"/>
    </source>
</evidence>
<sequence>MLKNEGVDRVFGIIDGTYFGFYSTLKKHGIELVSPRHETCAVHMAAAYARITGKLGVCMASNGPGVANALPGVAVENGEGNRVLLITSTRRVGIGYPDRGGTYQYFNQVAVTKPMTKWSGAVPSADRMVELLKRAFRVSHRGRPGVVHVDVPESIINSKIVAPAVPQPESYRRTTQLVPDTEQVKAAARMLRDAKLPLIHAGSGVIHAQASKELARVAQLLHAMVCTSWAARGVISETDPLALPMVYIGLNNQVRNEADVVLTVGSRVGETDWWGKAPNWQSPGSQKHIQVDIDDDILGLNKPVNLAIAGDAKLFLTRLAEELEGSLSEDVLRSRRLKVDGYRDTMKKERAKLDKVLAAPGAPLTAAHVATTCQRVFDDDAYFIIDGGNTAVWANFYHEIRTPATVLSTPKFGMLGAGVAQTLAAKIARPNRQVYCMIGDGAMGFHPQEIETAVRLNLAVVYIVCCDRQWGMVKMNQQFALKPLKTLWKKSLEPEETINADFSEIRFDELAASMGAHGERVSHTDQLERALERSIASGKCAVVHVDVEPVRHMWAPSLLEFKRMHQEPKGK</sequence>
<comment type="cofactor">
    <cofactor evidence="1">
        <name>Mg(2+)</name>
        <dbReference type="ChEBI" id="CHEBI:18420"/>
    </cofactor>
</comment>
<organism evidence="10">
    <name type="scientific">Cladocopium goreaui</name>
    <dbReference type="NCBI Taxonomy" id="2562237"/>
    <lineage>
        <taxon>Eukaryota</taxon>
        <taxon>Sar</taxon>
        <taxon>Alveolata</taxon>
        <taxon>Dinophyceae</taxon>
        <taxon>Suessiales</taxon>
        <taxon>Symbiodiniaceae</taxon>
        <taxon>Cladocopium</taxon>
    </lineage>
</organism>
<dbReference type="GO" id="GO:0005948">
    <property type="term" value="C:acetolactate synthase complex"/>
    <property type="evidence" value="ECO:0007669"/>
    <property type="project" value="TreeGrafter"/>
</dbReference>
<dbReference type="EMBL" id="CAMXCT010000001">
    <property type="protein sequence ID" value="CAI3971669.1"/>
    <property type="molecule type" value="Genomic_DNA"/>
</dbReference>
<keyword evidence="5 6" id="KW-0786">Thiamine pyrophosphate</keyword>
<dbReference type="InterPro" id="IPR029035">
    <property type="entry name" value="DHS-like_NAD/FAD-binding_dom"/>
</dbReference>
<dbReference type="SUPFAM" id="SSF52518">
    <property type="entry name" value="Thiamin diphosphate-binding fold (THDP-binding)"/>
    <property type="match status" value="2"/>
</dbReference>
<proteinExistence type="inferred from homology"/>
<evidence type="ECO:0000313" key="11">
    <source>
        <dbReference type="EMBL" id="CAL1125044.1"/>
    </source>
</evidence>
<dbReference type="Pfam" id="PF00205">
    <property type="entry name" value="TPP_enzyme_M"/>
    <property type="match status" value="1"/>
</dbReference>
<dbReference type="InterPro" id="IPR045229">
    <property type="entry name" value="TPP_enz"/>
</dbReference>
<keyword evidence="13" id="KW-1185">Reference proteome</keyword>
<dbReference type="AlphaFoldDB" id="A0A9P1BED9"/>
<evidence type="ECO:0000313" key="13">
    <source>
        <dbReference type="Proteomes" id="UP001152797"/>
    </source>
</evidence>
<dbReference type="CDD" id="cd07035">
    <property type="entry name" value="TPP_PYR_POX_like"/>
    <property type="match status" value="1"/>
</dbReference>
<dbReference type="InterPro" id="IPR029061">
    <property type="entry name" value="THDP-binding"/>
</dbReference>
<dbReference type="InterPro" id="IPR011766">
    <property type="entry name" value="TPP_enzyme_TPP-bd"/>
</dbReference>
<evidence type="ECO:0000256" key="5">
    <source>
        <dbReference type="ARBA" id="ARBA00023052"/>
    </source>
</evidence>
<evidence type="ECO:0000259" key="9">
    <source>
        <dbReference type="Pfam" id="PF02776"/>
    </source>
</evidence>
<dbReference type="EMBL" id="CAMXCT020000001">
    <property type="protein sequence ID" value="CAL1125044.1"/>
    <property type="molecule type" value="Genomic_DNA"/>
</dbReference>
<accession>A0A9P1BED9</accession>
<evidence type="ECO:0000256" key="2">
    <source>
        <dbReference type="ARBA" id="ARBA00001964"/>
    </source>
</evidence>
<dbReference type="GO" id="GO:0050660">
    <property type="term" value="F:flavin adenine dinucleotide binding"/>
    <property type="evidence" value="ECO:0007669"/>
    <property type="project" value="TreeGrafter"/>
</dbReference>
<dbReference type="Gene3D" id="3.40.50.1220">
    <property type="entry name" value="TPP-binding domain"/>
    <property type="match status" value="1"/>
</dbReference>
<gene>
    <name evidence="10" type="ORF">C1SCF055_LOCUS259</name>
</gene>
<feature type="domain" description="Thiamine pyrophosphate enzyme TPP-binding" evidence="8">
    <location>
        <begin position="386"/>
        <end position="545"/>
    </location>
</feature>
<keyword evidence="4" id="KW-0479">Metal-binding</keyword>
<dbReference type="PANTHER" id="PTHR18968:SF166">
    <property type="entry name" value="2-HYDROXYACYL-COA LYASE 2"/>
    <property type="match status" value="1"/>
</dbReference>
<reference evidence="10" key="1">
    <citation type="submission" date="2022-10" db="EMBL/GenBank/DDBJ databases">
        <authorList>
            <person name="Chen Y."/>
            <person name="Dougan E. K."/>
            <person name="Chan C."/>
            <person name="Rhodes N."/>
            <person name="Thang M."/>
        </authorList>
    </citation>
    <scope>NUCLEOTIDE SEQUENCE</scope>
</reference>
<dbReference type="Pfam" id="PF02775">
    <property type="entry name" value="TPP_enzyme_C"/>
    <property type="match status" value="1"/>
</dbReference>
<evidence type="ECO:0000256" key="6">
    <source>
        <dbReference type="RuleBase" id="RU362132"/>
    </source>
</evidence>
<dbReference type="EMBL" id="CAMXCT030000001">
    <property type="protein sequence ID" value="CAL4758981.1"/>
    <property type="molecule type" value="Genomic_DNA"/>
</dbReference>